<comment type="caution">
    <text evidence="1">The sequence shown here is derived from an EMBL/GenBank/DDBJ whole genome shotgun (WGS) entry which is preliminary data.</text>
</comment>
<protein>
    <submittedName>
        <fullName evidence="1">Uncharacterized protein</fullName>
    </submittedName>
</protein>
<gene>
    <name evidence="1" type="ORF">O0I10_000299</name>
</gene>
<reference evidence="1 2" key="1">
    <citation type="submission" date="2023-03" db="EMBL/GenBank/DDBJ databases">
        <title>Genome sequence of Lichtheimia ornata CBS 291.66.</title>
        <authorList>
            <person name="Mohabir J.T."/>
            <person name="Shea T.P."/>
            <person name="Kurbessoian T."/>
            <person name="Berby B."/>
            <person name="Fontaine J."/>
            <person name="Livny J."/>
            <person name="Gnirke A."/>
            <person name="Stajich J.E."/>
            <person name="Cuomo C.A."/>
        </authorList>
    </citation>
    <scope>NUCLEOTIDE SEQUENCE [LARGE SCALE GENOMIC DNA]</scope>
    <source>
        <strain evidence="1">CBS 291.66</strain>
    </source>
</reference>
<dbReference type="AlphaFoldDB" id="A0AAD8DJJ8"/>
<dbReference type="RefSeq" id="XP_058348933.1">
    <property type="nucleotide sequence ID" value="XM_058480410.1"/>
</dbReference>
<organism evidence="1 2">
    <name type="scientific">Lichtheimia ornata</name>
    <dbReference type="NCBI Taxonomy" id="688661"/>
    <lineage>
        <taxon>Eukaryota</taxon>
        <taxon>Fungi</taxon>
        <taxon>Fungi incertae sedis</taxon>
        <taxon>Mucoromycota</taxon>
        <taxon>Mucoromycotina</taxon>
        <taxon>Mucoromycetes</taxon>
        <taxon>Mucorales</taxon>
        <taxon>Lichtheimiaceae</taxon>
        <taxon>Lichtheimia</taxon>
    </lineage>
</organism>
<dbReference type="GeneID" id="83207721"/>
<name>A0AAD8DJJ8_9FUNG</name>
<keyword evidence="2" id="KW-1185">Reference proteome</keyword>
<sequence>MMKKNLMATRTMVDEQSLATLEAVVRIVQERFIESQIDKLEVVPDLLSKIVSENNIDRLLQLAHDSVSMTDNVMASTLQACLSTQKDQAIPNTTTFYIRSINLTCGQMKIILDMYHHRYHDPIFVHDLMKHTAYKSNDDPVALRYIGCTSKQTPYASHLVDLSASNLGVSRYVNMIALLEELFGGNVQVNAYAIPLLQLRGEQGDPSLPLIDVTEQFLIHLFGRKFLLNVLPGGHFYSYVPEQHDQRCIQFVTTMIHVNQFLAGADVFGNHHHDQGAVYNIYQESRAQLGVSDPNLASMLPDPYLQHVTLQAAPHTSCIGGYTPMAIFGKEMGMEDAHVRRGFFQGCRAGAISQMMIQHVLGNQNLKQDTISFVDLWMLMANAPQLDHAIATTSKVLRQIRCLTMVTMGYLPAAIVRSRFYGRQSLTEEVYATVIGEPAIVWIGDLTKDASIEEEEEQQQANDDRFWGVAIPHLDPASLAFGSRDPRVLRLVFLCWVRSLLLLECCLVALQTTRTNDPDGPGTLAFARNLTVMLEQSEERSDLGERIKEARAAVCDMRGADSLGLSERTLFRSETLRDDEVCEILPHHVTRPGQIGITSHVERYGVTVSEPHSLERQQQYLTIMRYDDAMFHECPSYFNSPEDWRQWFLDLNRGTNILSALIHRIQMETGSCLGNINEEKYQYLKTECKAPFGFDERNDTWMLCPDLVSQARRERLSMIWQGPMQARNKAKLLDFLRQQRSKKAVEYFVSCPIYVQSNGRAQLRVVVNGTQYHEKDGLWIGKEYEGERILDYDPDVESNGLVVKDLNSNPLRIIPDTWLMVHAPNTYFQTYVKTMVFKNKSLRPEVVEHCRRGEPLSYTSMILAFLEVYCSDRDVKVCVSNEPIPGIPRLATLMQHVLTQYGYPLEVEIWKELLNKGYHGLSDIKKYFKKVHKIIPQGNIWTIPKYEPSLFEQALRGYVKRKRCMLEEDDTNGLRDNEAEMAPALKKRSCGNKPDTRPFWYWWCLFHNNTNGDKVIVDFDDHSYGFWDEFQKVAMGNDDDDIKQFLGIRDSKDYHSLNSIANLYGWTVSTNAEDGTFLYTAPPCFPPEEPLNEM</sequence>
<dbReference type="Proteomes" id="UP001234581">
    <property type="component" value="Unassembled WGS sequence"/>
</dbReference>
<evidence type="ECO:0000313" key="1">
    <source>
        <dbReference type="EMBL" id="KAJ8664021.1"/>
    </source>
</evidence>
<accession>A0AAD8DJJ8</accession>
<evidence type="ECO:0000313" key="2">
    <source>
        <dbReference type="Proteomes" id="UP001234581"/>
    </source>
</evidence>
<dbReference type="EMBL" id="JARTCD010000001">
    <property type="protein sequence ID" value="KAJ8664021.1"/>
    <property type="molecule type" value="Genomic_DNA"/>
</dbReference>
<proteinExistence type="predicted"/>